<evidence type="ECO:0000256" key="11">
    <source>
        <dbReference type="SAM" id="Coils"/>
    </source>
</evidence>
<dbReference type="SMART" id="SM00086">
    <property type="entry name" value="PAC"/>
    <property type="match status" value="2"/>
</dbReference>
<accession>A0A845LXP4</accession>
<dbReference type="PROSITE" id="PS50045">
    <property type="entry name" value="SIGMA54_INTERACT_4"/>
    <property type="match status" value="1"/>
</dbReference>
<keyword evidence="4" id="KW-0547">Nucleotide-binding</keyword>
<evidence type="ECO:0000256" key="7">
    <source>
        <dbReference type="ARBA" id="ARBA00023015"/>
    </source>
</evidence>
<protein>
    <recommendedName>
        <fullName evidence="3">Nif-specific regulatory protein</fullName>
    </recommendedName>
</protein>
<dbReference type="SUPFAM" id="SSF55785">
    <property type="entry name" value="PYP-like sensor domain (PAS domain)"/>
    <property type="match status" value="2"/>
</dbReference>
<keyword evidence="8" id="KW-0238">DNA-binding</keyword>
<evidence type="ECO:0000259" key="12">
    <source>
        <dbReference type="PROSITE" id="PS50045"/>
    </source>
</evidence>
<keyword evidence="9" id="KW-0010">Activator</keyword>
<dbReference type="InterPro" id="IPR001610">
    <property type="entry name" value="PAC"/>
</dbReference>
<dbReference type="PROSITE" id="PS00688">
    <property type="entry name" value="SIGMA54_INTERACT_3"/>
    <property type="match status" value="1"/>
</dbReference>
<dbReference type="RefSeq" id="WP_161349641.1">
    <property type="nucleotide sequence ID" value="NZ_WTUX01000002.1"/>
</dbReference>
<dbReference type="Proteomes" id="UP000467322">
    <property type="component" value="Unassembled WGS sequence"/>
</dbReference>
<feature type="domain" description="PAC" evidence="14">
    <location>
        <begin position="225"/>
        <end position="277"/>
    </location>
</feature>
<feature type="coiled-coil region" evidence="11">
    <location>
        <begin position="268"/>
        <end position="299"/>
    </location>
</feature>
<comment type="function">
    <text evidence="1">Required for activation of most nif operons, which are directly involved in nitrogen fixation.</text>
</comment>
<evidence type="ECO:0000256" key="8">
    <source>
        <dbReference type="ARBA" id="ARBA00023125"/>
    </source>
</evidence>
<dbReference type="InterPro" id="IPR035965">
    <property type="entry name" value="PAS-like_dom_sf"/>
</dbReference>
<dbReference type="GO" id="GO:0000160">
    <property type="term" value="P:phosphorelay signal transduction system"/>
    <property type="evidence" value="ECO:0007669"/>
    <property type="project" value="UniProtKB-KW"/>
</dbReference>
<keyword evidence="5" id="KW-0067">ATP-binding</keyword>
<dbReference type="InterPro" id="IPR003593">
    <property type="entry name" value="AAA+_ATPase"/>
</dbReference>
<name>A0A845LXP4_9RHOB</name>
<keyword evidence="6" id="KW-0902">Two-component regulatory system</keyword>
<dbReference type="NCBIfam" id="TIGR00229">
    <property type="entry name" value="sensory_box"/>
    <property type="match status" value="1"/>
</dbReference>
<dbReference type="EMBL" id="WTUX01000002">
    <property type="protein sequence ID" value="MZR11522.1"/>
    <property type="molecule type" value="Genomic_DNA"/>
</dbReference>
<dbReference type="InterPro" id="IPR002078">
    <property type="entry name" value="Sigma_54_int"/>
</dbReference>
<dbReference type="Gene3D" id="1.10.8.60">
    <property type="match status" value="1"/>
</dbReference>
<dbReference type="Gene3D" id="3.40.50.300">
    <property type="entry name" value="P-loop containing nucleotide triphosphate hydrolases"/>
    <property type="match status" value="1"/>
</dbReference>
<keyword evidence="7" id="KW-0805">Transcription regulation</keyword>
<evidence type="ECO:0000256" key="9">
    <source>
        <dbReference type="ARBA" id="ARBA00023159"/>
    </source>
</evidence>
<evidence type="ECO:0000259" key="13">
    <source>
        <dbReference type="PROSITE" id="PS50112"/>
    </source>
</evidence>
<evidence type="ECO:0000259" key="14">
    <source>
        <dbReference type="PROSITE" id="PS50113"/>
    </source>
</evidence>
<dbReference type="Pfam" id="PF00989">
    <property type="entry name" value="PAS"/>
    <property type="match status" value="1"/>
</dbReference>
<evidence type="ECO:0000313" key="15">
    <source>
        <dbReference type="EMBL" id="MZR11522.1"/>
    </source>
</evidence>
<feature type="domain" description="PAS" evidence="13">
    <location>
        <begin position="147"/>
        <end position="199"/>
    </location>
</feature>
<dbReference type="SUPFAM" id="SSF52540">
    <property type="entry name" value="P-loop containing nucleoside triphosphate hydrolases"/>
    <property type="match status" value="1"/>
</dbReference>
<dbReference type="GO" id="GO:0005524">
    <property type="term" value="F:ATP binding"/>
    <property type="evidence" value="ECO:0007669"/>
    <property type="project" value="UniProtKB-KW"/>
</dbReference>
<dbReference type="AlphaFoldDB" id="A0A845LXP4"/>
<dbReference type="Gene3D" id="3.30.450.20">
    <property type="entry name" value="PAS domain"/>
    <property type="match status" value="2"/>
</dbReference>
<comment type="subunit">
    <text evidence="2">Interacts with sigma-54.</text>
</comment>
<evidence type="ECO:0000256" key="4">
    <source>
        <dbReference type="ARBA" id="ARBA00022741"/>
    </source>
</evidence>
<sequence length="631" mass="69334">MTASHALVDSLVAALPDAALVIDTRSDAIEAWNGAAAQLLAGATSAPPPESFSALLGPSLPQFVVFIEEVDHRGQSWTRDVGLTAADGRHVPCEIRARPLPDDPGRLLLVLTDLHAFEQRTAKVETAAMHRAGLNEWKRAERFFSELERENQLILNAAGEGIYGVNAEGKTTFVNRAAREMLGWTSEDLLGRNIHALIHHHHLNGDVYPAHECRIYQSFRFEKINRIDDEVFWRKDGKPIRVEYVSTPIYDQGVLAGAVVIFRDITQRKENERKLKEALDEVASLRDKLEQENAYLQEAITSERAHHDIIGTSAAIRQIRARIDLVAQTDATVMITGETGTGKALVATAIHAASARARRAMIHFKCGSVSADDVEAELFGQVRGAFPGSLRDKPGKLELAHGGTLFLDDISELPLETQGRLLQTLQTGTVTRLGDTRAKSLDLQVIAAMTETPEAAVKSGTLREDLLFYLNVFPIACAPLRERREDIPLLASHLLDITCRRLNLKRPTLTERAVQQMMDYPWPGNVRELRNVVERAAIVSGGGKIILELGTPQPGGRDKAMPIRTEAEIDAMIRDNLVACLRETGGKVSGPGGAAAILGVRPTTLYSRIRRYGIEERDWSDPAPAPAAPVR</sequence>
<reference evidence="15 16" key="1">
    <citation type="submission" date="2019-12" db="EMBL/GenBank/DDBJ databases">
        <title>Maritimibacter sp. nov. sp. isolated from sea sand.</title>
        <authorList>
            <person name="Kim J."/>
            <person name="Jeong S.E."/>
            <person name="Jung H.S."/>
            <person name="Jeon C.O."/>
        </authorList>
    </citation>
    <scope>NUCLEOTIDE SEQUENCE [LARGE SCALE GENOMIC DNA]</scope>
    <source>
        <strain evidence="15 16">DP07</strain>
    </source>
</reference>
<evidence type="ECO:0000256" key="1">
    <source>
        <dbReference type="ARBA" id="ARBA00002167"/>
    </source>
</evidence>
<dbReference type="PROSITE" id="PS00675">
    <property type="entry name" value="SIGMA54_INTERACT_1"/>
    <property type="match status" value="1"/>
</dbReference>
<evidence type="ECO:0000256" key="3">
    <source>
        <dbReference type="ARBA" id="ARBA00015308"/>
    </source>
</evidence>
<dbReference type="InterPro" id="IPR000014">
    <property type="entry name" value="PAS"/>
</dbReference>
<dbReference type="CDD" id="cd00009">
    <property type="entry name" value="AAA"/>
    <property type="match status" value="1"/>
</dbReference>
<comment type="caution">
    <text evidence="15">The sequence shown here is derived from an EMBL/GenBank/DDBJ whole genome shotgun (WGS) entry which is preliminary data.</text>
</comment>
<dbReference type="SMART" id="SM00382">
    <property type="entry name" value="AAA"/>
    <property type="match status" value="1"/>
</dbReference>
<keyword evidence="11" id="KW-0175">Coiled coil</keyword>
<dbReference type="PANTHER" id="PTHR32071">
    <property type="entry name" value="TRANSCRIPTIONAL REGULATORY PROTEIN"/>
    <property type="match status" value="1"/>
</dbReference>
<dbReference type="PROSITE" id="PS50112">
    <property type="entry name" value="PAS"/>
    <property type="match status" value="1"/>
</dbReference>
<dbReference type="GO" id="GO:0006355">
    <property type="term" value="P:regulation of DNA-templated transcription"/>
    <property type="evidence" value="ECO:0007669"/>
    <property type="project" value="InterPro"/>
</dbReference>
<dbReference type="Pfam" id="PF00158">
    <property type="entry name" value="Sigma54_activat"/>
    <property type="match status" value="1"/>
</dbReference>
<feature type="domain" description="Sigma-54 factor interaction" evidence="12">
    <location>
        <begin position="309"/>
        <end position="538"/>
    </location>
</feature>
<dbReference type="PROSITE" id="PS50113">
    <property type="entry name" value="PAC"/>
    <property type="match status" value="1"/>
</dbReference>
<dbReference type="SMART" id="SM00091">
    <property type="entry name" value="PAS"/>
    <property type="match status" value="2"/>
</dbReference>
<evidence type="ECO:0000313" key="16">
    <source>
        <dbReference type="Proteomes" id="UP000467322"/>
    </source>
</evidence>
<gene>
    <name evidence="15" type="ORF">GQE99_00555</name>
</gene>
<evidence type="ECO:0000256" key="2">
    <source>
        <dbReference type="ARBA" id="ARBA00011135"/>
    </source>
</evidence>
<keyword evidence="16" id="KW-1185">Reference proteome</keyword>
<dbReference type="InterPro" id="IPR058031">
    <property type="entry name" value="AAA_lid_NorR"/>
</dbReference>
<dbReference type="Gene3D" id="1.10.10.60">
    <property type="entry name" value="Homeodomain-like"/>
    <property type="match status" value="1"/>
</dbReference>
<dbReference type="CDD" id="cd00130">
    <property type="entry name" value="PAS"/>
    <property type="match status" value="1"/>
</dbReference>
<dbReference type="InterPro" id="IPR025944">
    <property type="entry name" value="Sigma_54_int_dom_CS"/>
</dbReference>
<dbReference type="Pfam" id="PF25601">
    <property type="entry name" value="AAA_lid_14"/>
    <property type="match status" value="1"/>
</dbReference>
<dbReference type="InterPro" id="IPR000700">
    <property type="entry name" value="PAS-assoc_C"/>
</dbReference>
<keyword evidence="10" id="KW-0804">Transcription</keyword>
<evidence type="ECO:0000256" key="10">
    <source>
        <dbReference type="ARBA" id="ARBA00023163"/>
    </source>
</evidence>
<evidence type="ECO:0000256" key="5">
    <source>
        <dbReference type="ARBA" id="ARBA00022840"/>
    </source>
</evidence>
<organism evidence="15 16">
    <name type="scientific">Maritimibacter harenae</name>
    <dbReference type="NCBI Taxonomy" id="2606218"/>
    <lineage>
        <taxon>Bacteria</taxon>
        <taxon>Pseudomonadati</taxon>
        <taxon>Pseudomonadota</taxon>
        <taxon>Alphaproteobacteria</taxon>
        <taxon>Rhodobacterales</taxon>
        <taxon>Roseobacteraceae</taxon>
        <taxon>Maritimibacter</taxon>
    </lineage>
</organism>
<proteinExistence type="predicted"/>
<evidence type="ECO:0000256" key="6">
    <source>
        <dbReference type="ARBA" id="ARBA00023012"/>
    </source>
</evidence>
<dbReference type="GO" id="GO:0003677">
    <property type="term" value="F:DNA binding"/>
    <property type="evidence" value="ECO:0007669"/>
    <property type="project" value="UniProtKB-KW"/>
</dbReference>
<dbReference type="InterPro" id="IPR025662">
    <property type="entry name" value="Sigma_54_int_dom_ATP-bd_1"/>
</dbReference>
<dbReference type="InterPro" id="IPR013767">
    <property type="entry name" value="PAS_fold"/>
</dbReference>
<dbReference type="PANTHER" id="PTHR32071:SF117">
    <property type="entry name" value="PTS-DEPENDENT DIHYDROXYACETONE KINASE OPERON REGULATORY PROTEIN-RELATED"/>
    <property type="match status" value="1"/>
</dbReference>
<dbReference type="InterPro" id="IPR027417">
    <property type="entry name" value="P-loop_NTPase"/>
</dbReference>
<dbReference type="FunFam" id="3.40.50.300:FF:000006">
    <property type="entry name" value="DNA-binding transcriptional regulator NtrC"/>
    <property type="match status" value="1"/>
</dbReference>
<dbReference type="Pfam" id="PF13426">
    <property type="entry name" value="PAS_9"/>
    <property type="match status" value="1"/>
</dbReference>